<dbReference type="Gene3D" id="1.20.1600.10">
    <property type="entry name" value="Outer membrane efflux proteins (OEP)"/>
    <property type="match status" value="1"/>
</dbReference>
<organism evidence="10 11">
    <name type="scientific">Moheibacter lacus</name>
    <dbReference type="NCBI Taxonomy" id="2745851"/>
    <lineage>
        <taxon>Bacteria</taxon>
        <taxon>Pseudomonadati</taxon>
        <taxon>Bacteroidota</taxon>
        <taxon>Flavobacteriia</taxon>
        <taxon>Flavobacteriales</taxon>
        <taxon>Weeksellaceae</taxon>
        <taxon>Moheibacter</taxon>
    </lineage>
</organism>
<accession>A0A838ZPB3</accession>
<comment type="caution">
    <text evidence="10">The sequence shown here is derived from an EMBL/GenBank/DDBJ whole genome shotgun (WGS) entry which is preliminary data.</text>
</comment>
<feature type="coiled-coil region" evidence="8">
    <location>
        <begin position="340"/>
        <end position="385"/>
    </location>
</feature>
<dbReference type="InterPro" id="IPR051906">
    <property type="entry name" value="TolC-like"/>
</dbReference>
<keyword evidence="3" id="KW-0813">Transport</keyword>
<dbReference type="PANTHER" id="PTHR30026">
    <property type="entry name" value="OUTER MEMBRANE PROTEIN TOLC"/>
    <property type="match status" value="1"/>
</dbReference>
<evidence type="ECO:0000256" key="3">
    <source>
        <dbReference type="ARBA" id="ARBA00022448"/>
    </source>
</evidence>
<dbReference type="SUPFAM" id="SSF56954">
    <property type="entry name" value="Outer membrane efflux proteins (OEP)"/>
    <property type="match status" value="1"/>
</dbReference>
<evidence type="ECO:0000256" key="7">
    <source>
        <dbReference type="ARBA" id="ARBA00023237"/>
    </source>
</evidence>
<evidence type="ECO:0000256" key="9">
    <source>
        <dbReference type="SAM" id="SignalP"/>
    </source>
</evidence>
<feature type="signal peptide" evidence="9">
    <location>
        <begin position="1"/>
        <end position="23"/>
    </location>
</feature>
<dbReference type="EMBL" id="JACDZE010000002">
    <property type="protein sequence ID" value="MBA5629900.1"/>
    <property type="molecule type" value="Genomic_DNA"/>
</dbReference>
<dbReference type="GO" id="GO:0015562">
    <property type="term" value="F:efflux transmembrane transporter activity"/>
    <property type="evidence" value="ECO:0007669"/>
    <property type="project" value="InterPro"/>
</dbReference>
<keyword evidence="8" id="KW-0175">Coiled coil</keyword>
<evidence type="ECO:0000313" key="10">
    <source>
        <dbReference type="EMBL" id="MBA5629900.1"/>
    </source>
</evidence>
<dbReference type="Proteomes" id="UP000552241">
    <property type="component" value="Unassembled WGS sequence"/>
</dbReference>
<keyword evidence="4" id="KW-1134">Transmembrane beta strand</keyword>
<dbReference type="PANTHER" id="PTHR30026:SF5">
    <property type="entry name" value="ABC-TYPE EFFLUX SYSTEM SECRETIN COMPONENT"/>
    <property type="match status" value="1"/>
</dbReference>
<dbReference type="GO" id="GO:0009279">
    <property type="term" value="C:cell outer membrane"/>
    <property type="evidence" value="ECO:0007669"/>
    <property type="project" value="UniProtKB-SubCell"/>
</dbReference>
<comment type="similarity">
    <text evidence="2">Belongs to the outer membrane factor (OMF) (TC 1.B.17) family.</text>
</comment>
<feature type="chain" id="PRO_5032846805" evidence="9">
    <location>
        <begin position="24"/>
        <end position="453"/>
    </location>
</feature>
<evidence type="ECO:0000256" key="2">
    <source>
        <dbReference type="ARBA" id="ARBA00007613"/>
    </source>
</evidence>
<evidence type="ECO:0000256" key="4">
    <source>
        <dbReference type="ARBA" id="ARBA00022452"/>
    </source>
</evidence>
<dbReference type="InterPro" id="IPR003423">
    <property type="entry name" value="OMP_efflux"/>
</dbReference>
<dbReference type="Pfam" id="PF02321">
    <property type="entry name" value="OEP"/>
    <property type="match status" value="2"/>
</dbReference>
<dbReference type="AlphaFoldDB" id="A0A838ZPB3"/>
<gene>
    <name evidence="10" type="ORF">HU137_08980</name>
</gene>
<keyword evidence="5" id="KW-0812">Transmembrane</keyword>
<protein>
    <submittedName>
        <fullName evidence="10">TolC family protein</fullName>
    </submittedName>
</protein>
<dbReference type="GO" id="GO:0015288">
    <property type="term" value="F:porin activity"/>
    <property type="evidence" value="ECO:0007669"/>
    <property type="project" value="TreeGrafter"/>
</dbReference>
<keyword evidence="9" id="KW-0732">Signal</keyword>
<comment type="subcellular location">
    <subcellularLocation>
        <location evidence="1">Cell outer membrane</location>
    </subcellularLocation>
</comment>
<name>A0A838ZPB3_9FLAO</name>
<keyword evidence="7" id="KW-0998">Cell outer membrane</keyword>
<keyword evidence="6" id="KW-0472">Membrane</keyword>
<keyword evidence="11" id="KW-1185">Reference proteome</keyword>
<evidence type="ECO:0000256" key="6">
    <source>
        <dbReference type="ARBA" id="ARBA00023136"/>
    </source>
</evidence>
<proteinExistence type="inferred from homology"/>
<evidence type="ECO:0000256" key="5">
    <source>
        <dbReference type="ARBA" id="ARBA00022692"/>
    </source>
</evidence>
<evidence type="ECO:0000313" key="11">
    <source>
        <dbReference type="Proteomes" id="UP000552241"/>
    </source>
</evidence>
<evidence type="ECO:0000256" key="8">
    <source>
        <dbReference type="SAM" id="Coils"/>
    </source>
</evidence>
<evidence type="ECO:0000256" key="1">
    <source>
        <dbReference type="ARBA" id="ARBA00004442"/>
    </source>
</evidence>
<dbReference type="RefSeq" id="WP_182043508.1">
    <property type="nucleotide sequence ID" value="NZ_JACDZE010000002.1"/>
</dbReference>
<reference evidence="10 11" key="1">
    <citation type="submission" date="2020-07" db="EMBL/GenBank/DDBJ databases">
        <title>Moheibacter lacus sp. nov., a member of the family Flavobacteriaceae isolated from freshwater lake sediment.</title>
        <authorList>
            <person name="Liu Y."/>
        </authorList>
    </citation>
    <scope>NUCLEOTIDE SEQUENCE [LARGE SCALE GENOMIC DNA]</scope>
    <source>
        <strain evidence="10 11">BDHS18</strain>
    </source>
</reference>
<sequence length="453" mass="50619">MKSTKTIFFGLLAVLGFQSNVFAQESGLSFSQAQDLMKGNNKQFQINQKKLETSQFNEKASKALSYPKFNAFAAATWMDKDIALDLNDKRAQVAGLLQIPNPSILGNWNFTLQENDVQMVGLGVTWPIYTGGKIKAAQNVSKIKTEIAKNENRTETQKLVSELAEYYYKAKLAQEAVEVRQLVFDGMQKHLYNAQKLEENGIIAGAETLQAKVAVANSERELLASKKDLDLAKEALASTMEVEDVNEKLSSPFFVSSNLLPLNYYQDLASNNFPQIEKLKLLEQLSEQKIKAEKANHLPTVAVFGQKILASNNLPLDNPLFLGVGVKYDLFDGFATKNNVRAAESEKSTLELARKKAELDIRTLVSKYYKELEKQEEQITSLEVSKDLAGELVRVRERAFSEGIANSVDVVDAQMNQASIHLQTLKAYSDYDITLAKLYEICGISDQYTSETF</sequence>
<dbReference type="GO" id="GO:1990281">
    <property type="term" value="C:efflux pump complex"/>
    <property type="evidence" value="ECO:0007669"/>
    <property type="project" value="TreeGrafter"/>
</dbReference>